<gene>
    <name evidence="1" type="ORF">BDN72DRAFT_851872</name>
</gene>
<dbReference type="Proteomes" id="UP000308600">
    <property type="component" value="Unassembled WGS sequence"/>
</dbReference>
<sequence>MASTQTNPLPSIPTTAPMQLASFEEQWNFIKTGIDYQLDSGFNLPPADHANVYSTVWNCLTCGNRIRDSPENAGTRLYAELTSYFARYLTSLKHEKFSNLQGTDLLQTYASEWSRFTTNSRKVNGLLGYLNRYWVQAQRMEIEQKSGTGIVYTVDAMALAQWREHILLAIQEDNEKLTTAIINLVIQHPTAESTEGVLVKQVLDSFATLGFTPEDPKEENPRIYKEHFEEPFLKTLGLKGGSSTTTSAPDKNEVISNYLAWVKARFEEHKSLGQGYLHSSTEDIFKSAMGLGEVTENNA</sequence>
<proteinExistence type="predicted"/>
<evidence type="ECO:0000313" key="2">
    <source>
        <dbReference type="Proteomes" id="UP000308600"/>
    </source>
</evidence>
<organism evidence="1 2">
    <name type="scientific">Pluteus cervinus</name>
    <dbReference type="NCBI Taxonomy" id="181527"/>
    <lineage>
        <taxon>Eukaryota</taxon>
        <taxon>Fungi</taxon>
        <taxon>Dikarya</taxon>
        <taxon>Basidiomycota</taxon>
        <taxon>Agaricomycotina</taxon>
        <taxon>Agaricomycetes</taxon>
        <taxon>Agaricomycetidae</taxon>
        <taxon>Agaricales</taxon>
        <taxon>Pluteineae</taxon>
        <taxon>Pluteaceae</taxon>
        <taxon>Pluteus</taxon>
    </lineage>
</organism>
<protein>
    <submittedName>
        <fullName evidence="1">Cullin repeat-containing protein</fullName>
    </submittedName>
</protein>
<keyword evidence="2" id="KW-1185">Reference proteome</keyword>
<name>A0ACD2ZXB8_9AGAR</name>
<evidence type="ECO:0000313" key="1">
    <source>
        <dbReference type="EMBL" id="TFK58037.1"/>
    </source>
</evidence>
<dbReference type="EMBL" id="ML209716">
    <property type="protein sequence ID" value="TFK58037.1"/>
    <property type="molecule type" value="Genomic_DNA"/>
</dbReference>
<reference evidence="1 2" key="1">
    <citation type="journal article" date="2019" name="Nat. Ecol. Evol.">
        <title>Megaphylogeny resolves global patterns of mushroom evolution.</title>
        <authorList>
            <person name="Varga T."/>
            <person name="Krizsan K."/>
            <person name="Foldi C."/>
            <person name="Dima B."/>
            <person name="Sanchez-Garcia M."/>
            <person name="Sanchez-Ramirez S."/>
            <person name="Szollosi G.J."/>
            <person name="Szarkandi J.G."/>
            <person name="Papp V."/>
            <person name="Albert L."/>
            <person name="Andreopoulos W."/>
            <person name="Angelini C."/>
            <person name="Antonin V."/>
            <person name="Barry K.W."/>
            <person name="Bougher N.L."/>
            <person name="Buchanan P."/>
            <person name="Buyck B."/>
            <person name="Bense V."/>
            <person name="Catcheside P."/>
            <person name="Chovatia M."/>
            <person name="Cooper J."/>
            <person name="Damon W."/>
            <person name="Desjardin D."/>
            <person name="Finy P."/>
            <person name="Geml J."/>
            <person name="Haridas S."/>
            <person name="Hughes K."/>
            <person name="Justo A."/>
            <person name="Karasinski D."/>
            <person name="Kautmanova I."/>
            <person name="Kiss B."/>
            <person name="Kocsube S."/>
            <person name="Kotiranta H."/>
            <person name="LaButti K.M."/>
            <person name="Lechner B.E."/>
            <person name="Liimatainen K."/>
            <person name="Lipzen A."/>
            <person name="Lukacs Z."/>
            <person name="Mihaltcheva S."/>
            <person name="Morgado L.N."/>
            <person name="Niskanen T."/>
            <person name="Noordeloos M.E."/>
            <person name="Ohm R.A."/>
            <person name="Ortiz-Santana B."/>
            <person name="Ovrebo C."/>
            <person name="Racz N."/>
            <person name="Riley R."/>
            <person name="Savchenko A."/>
            <person name="Shiryaev A."/>
            <person name="Soop K."/>
            <person name="Spirin V."/>
            <person name="Szebenyi C."/>
            <person name="Tomsovsky M."/>
            <person name="Tulloss R.E."/>
            <person name="Uehling J."/>
            <person name="Grigoriev I.V."/>
            <person name="Vagvolgyi C."/>
            <person name="Papp T."/>
            <person name="Martin F.M."/>
            <person name="Miettinen O."/>
            <person name="Hibbett D.S."/>
            <person name="Nagy L.G."/>
        </authorList>
    </citation>
    <scope>NUCLEOTIDE SEQUENCE [LARGE SCALE GENOMIC DNA]</scope>
    <source>
        <strain evidence="1 2">NL-1719</strain>
    </source>
</reference>
<accession>A0ACD2ZXB8</accession>